<dbReference type="AlphaFoldDB" id="A0A382LVQ6"/>
<organism evidence="1">
    <name type="scientific">marine metagenome</name>
    <dbReference type="NCBI Taxonomy" id="408172"/>
    <lineage>
        <taxon>unclassified sequences</taxon>
        <taxon>metagenomes</taxon>
        <taxon>ecological metagenomes</taxon>
    </lineage>
</organism>
<protein>
    <submittedName>
        <fullName evidence="1">Uncharacterized protein</fullName>
    </submittedName>
</protein>
<gene>
    <name evidence="1" type="ORF">METZ01_LOCUS291855</name>
</gene>
<evidence type="ECO:0000313" key="1">
    <source>
        <dbReference type="EMBL" id="SVC39001.1"/>
    </source>
</evidence>
<proteinExistence type="predicted"/>
<reference evidence="1" key="1">
    <citation type="submission" date="2018-05" db="EMBL/GenBank/DDBJ databases">
        <authorList>
            <person name="Lanie J.A."/>
            <person name="Ng W.-L."/>
            <person name="Kazmierczak K.M."/>
            <person name="Andrzejewski T.M."/>
            <person name="Davidsen T.M."/>
            <person name="Wayne K.J."/>
            <person name="Tettelin H."/>
            <person name="Glass J.I."/>
            <person name="Rusch D."/>
            <person name="Podicherti R."/>
            <person name="Tsui H.-C.T."/>
            <person name="Winkler M.E."/>
        </authorList>
    </citation>
    <scope>NUCLEOTIDE SEQUENCE</scope>
</reference>
<dbReference type="EMBL" id="UINC01088612">
    <property type="protein sequence ID" value="SVC39001.1"/>
    <property type="molecule type" value="Genomic_DNA"/>
</dbReference>
<feature type="non-terminal residue" evidence="1">
    <location>
        <position position="1"/>
    </location>
</feature>
<name>A0A382LVQ6_9ZZZZ</name>
<sequence length="30" mass="3561">RTDLFFLIPTQYHSDSFKHKHQDSKGKNNA</sequence>
<accession>A0A382LVQ6</accession>